<name>W7FKN9_PLAF8</name>
<dbReference type="PROSITE" id="PS50016">
    <property type="entry name" value="ZF_PHD_2"/>
    <property type="match status" value="1"/>
</dbReference>
<protein>
    <recommendedName>
        <fullName evidence="11">PHD-type domain-containing protein</fullName>
    </recommendedName>
</protein>
<feature type="compositionally biased region" description="Acidic residues" evidence="6">
    <location>
        <begin position="273"/>
        <end position="306"/>
    </location>
</feature>
<keyword evidence="1" id="KW-0479">Metal-binding</keyword>
<reference evidence="9 10" key="2">
    <citation type="submission" date="2013-02" db="EMBL/GenBank/DDBJ databases">
        <title>The Genome Sequence of Plasmodium falciparum 7G8.</title>
        <authorList>
            <consortium name="The Broad Institute Genome Sequencing Platform"/>
            <consortium name="The Broad Institute Genome Sequencing Center for Infectious Disease"/>
            <person name="Neafsey D."/>
            <person name="Cheeseman I."/>
            <person name="Volkman S."/>
            <person name="Adams J."/>
            <person name="Walker B."/>
            <person name="Young S.K."/>
            <person name="Zeng Q."/>
            <person name="Gargeya S."/>
            <person name="Fitzgerald M."/>
            <person name="Haas B."/>
            <person name="Abouelleil A."/>
            <person name="Alvarado L."/>
            <person name="Arachchi H.M."/>
            <person name="Berlin A.M."/>
            <person name="Chapman S.B."/>
            <person name="Dewar J."/>
            <person name="Goldberg J."/>
            <person name="Griggs A."/>
            <person name="Gujja S."/>
            <person name="Hansen M."/>
            <person name="Howarth C."/>
            <person name="Imamovic A."/>
            <person name="Larimer J."/>
            <person name="McCowan C."/>
            <person name="Murphy C."/>
            <person name="Neiman D."/>
            <person name="Pearson M."/>
            <person name="Priest M."/>
            <person name="Roberts A."/>
            <person name="Saif S."/>
            <person name="Shea T."/>
            <person name="Sisk P."/>
            <person name="Sykes S."/>
            <person name="Wortman J."/>
            <person name="Nusbaum C."/>
            <person name="Birren B."/>
        </authorList>
    </citation>
    <scope>NUCLEOTIDE SEQUENCE [LARGE SCALE GENOMIC DNA]</scope>
    <source>
        <strain evidence="9 10">7G8</strain>
    </source>
</reference>
<dbReference type="EMBL" id="KE123623">
    <property type="protein sequence ID" value="EUR70381.1"/>
    <property type="molecule type" value="Genomic_DNA"/>
</dbReference>
<dbReference type="Pfam" id="PF00628">
    <property type="entry name" value="PHD"/>
    <property type="match status" value="1"/>
</dbReference>
<dbReference type="InterPro" id="IPR019786">
    <property type="entry name" value="Zinc_finger_PHD-type_CS"/>
</dbReference>
<sequence length="306" mass="36122">MEKKSVSMQNKVKKKCIDKSKGKDTNAIKSNGVNNNKNGTYNNNDKKINNKNLKPSDANVDIKNYSDNNENDSFCYECYHGGNLVCCDNCIRSYHLYCLSSSDKPQPNFNYWYCPLCKRRGVTVDASLKRRKKIKTIKTVEKKKDKVKQKSEGSKYTNQINVGENYQVSNVSTFFLNSHSEKYDEICDPPIRKYENKWRPRDKRGQISDSPYPSSELLQSYLKRSVEFSLDEKKYHYPVNTGNKFYCEINKNNIIETNYPNERTRNSLRKEIEEDDDEEDDYEDDDLEEEEEDDKDDEEYYEEYDK</sequence>
<accession>W7FKN9</accession>
<evidence type="ECO:0000313" key="10">
    <source>
        <dbReference type="Proteomes" id="UP000030688"/>
    </source>
</evidence>
<dbReference type="PROSITE" id="PS51156">
    <property type="entry name" value="ELM2"/>
    <property type="match status" value="1"/>
</dbReference>
<dbReference type="PANTHER" id="PTHR24102:SF28">
    <property type="entry name" value="PHD-TYPE DOMAIN-CONTAINING PROTEIN"/>
    <property type="match status" value="1"/>
</dbReference>
<evidence type="ECO:0000256" key="6">
    <source>
        <dbReference type="SAM" id="MobiDB-lite"/>
    </source>
</evidence>
<evidence type="ECO:0000256" key="1">
    <source>
        <dbReference type="ARBA" id="ARBA00022723"/>
    </source>
</evidence>
<dbReference type="Gene3D" id="3.30.40.10">
    <property type="entry name" value="Zinc/RING finger domain, C3HC4 (zinc finger)"/>
    <property type="match status" value="1"/>
</dbReference>
<feature type="compositionally biased region" description="Basic and acidic residues" evidence="6">
    <location>
        <begin position="15"/>
        <end position="26"/>
    </location>
</feature>
<dbReference type="InterPro" id="IPR013083">
    <property type="entry name" value="Znf_RING/FYVE/PHD"/>
</dbReference>
<feature type="region of interest" description="Disordered" evidence="6">
    <location>
        <begin position="1"/>
        <end position="55"/>
    </location>
</feature>
<dbReference type="OrthoDB" id="5876363at2759"/>
<dbReference type="CDD" id="cd15532">
    <property type="entry name" value="PHD2_CHD_II"/>
    <property type="match status" value="1"/>
</dbReference>
<dbReference type="InterPro" id="IPR000949">
    <property type="entry name" value="ELM2_dom"/>
</dbReference>
<keyword evidence="2 5" id="KW-0863">Zinc-finger</keyword>
<feature type="compositionally biased region" description="Low complexity" evidence="6">
    <location>
        <begin position="27"/>
        <end position="43"/>
    </location>
</feature>
<dbReference type="InterPro" id="IPR011011">
    <property type="entry name" value="Znf_FYVE_PHD"/>
</dbReference>
<evidence type="ECO:0000313" key="9">
    <source>
        <dbReference type="EMBL" id="EUR70381.1"/>
    </source>
</evidence>
<evidence type="ECO:0000256" key="4">
    <source>
        <dbReference type="ARBA" id="ARBA00023242"/>
    </source>
</evidence>
<dbReference type="SUPFAM" id="SSF57903">
    <property type="entry name" value="FYVE/PHD zinc finger"/>
    <property type="match status" value="1"/>
</dbReference>
<evidence type="ECO:0000256" key="3">
    <source>
        <dbReference type="ARBA" id="ARBA00022833"/>
    </source>
</evidence>
<keyword evidence="4" id="KW-0539">Nucleus</keyword>
<keyword evidence="3" id="KW-0862">Zinc</keyword>
<evidence type="ECO:0000256" key="2">
    <source>
        <dbReference type="ARBA" id="ARBA00022771"/>
    </source>
</evidence>
<dbReference type="PANTHER" id="PTHR24102">
    <property type="entry name" value="PHD FINGER PROTEIN"/>
    <property type="match status" value="1"/>
</dbReference>
<dbReference type="Pfam" id="PF15863">
    <property type="entry name" value="EELM2"/>
    <property type="match status" value="1"/>
</dbReference>
<evidence type="ECO:0000256" key="5">
    <source>
        <dbReference type="PROSITE-ProRule" id="PRU00146"/>
    </source>
</evidence>
<evidence type="ECO:0008006" key="11">
    <source>
        <dbReference type="Google" id="ProtNLM"/>
    </source>
</evidence>
<feature type="region of interest" description="Disordered" evidence="6">
    <location>
        <begin position="263"/>
        <end position="306"/>
    </location>
</feature>
<dbReference type="InterPro" id="IPR031724">
    <property type="entry name" value="EELM2"/>
</dbReference>
<gene>
    <name evidence="9" type="ORF">PFBG_03608</name>
</gene>
<feature type="compositionally biased region" description="Polar residues" evidence="6">
    <location>
        <begin position="1"/>
        <end position="10"/>
    </location>
</feature>
<dbReference type="AlphaFoldDB" id="W7FKN9"/>
<dbReference type="PROSITE" id="PS01359">
    <property type="entry name" value="ZF_PHD_1"/>
    <property type="match status" value="1"/>
</dbReference>
<reference evidence="10" key="1">
    <citation type="submission" date="2007-11" db="EMBL/GenBank/DDBJ databases">
        <authorList>
            <consortium name="The Broad Institute Genome Sequencing Platform"/>
            <person name="Volkman S.K."/>
            <person name="Daily J.P."/>
            <person name="Sarr O."/>
            <person name="Ndiaye D."/>
            <person name="Ndir O."/>
            <person name="Mboup S."/>
            <person name="Lukens A."/>
            <person name="Stange-Thomann N."/>
            <person name="Mauceli E."/>
            <person name="Gnerre S."/>
            <person name="Jaffe D."/>
            <person name="Zainoun J."/>
            <person name="Wiegand R.C."/>
            <person name="Birren B."/>
            <person name="Galagan J."/>
            <person name="Lander E."/>
            <person name="Wirth D.F."/>
        </authorList>
    </citation>
    <scope>NUCLEOTIDE SEQUENCE [LARGE SCALE GENOMIC DNA]</scope>
    <source>
        <strain evidence="10">7G8</strain>
    </source>
</reference>
<dbReference type="InterPro" id="IPR001965">
    <property type="entry name" value="Znf_PHD"/>
</dbReference>
<feature type="domain" description="PHD-type" evidence="7">
    <location>
        <begin position="72"/>
        <end position="120"/>
    </location>
</feature>
<evidence type="ECO:0000259" key="8">
    <source>
        <dbReference type="PROSITE" id="PS51156"/>
    </source>
</evidence>
<dbReference type="Proteomes" id="UP000030688">
    <property type="component" value="Unassembled WGS sequence"/>
</dbReference>
<organism evidence="9 10">
    <name type="scientific">Plasmodium falciparum (isolate 7G8)</name>
    <dbReference type="NCBI Taxonomy" id="57266"/>
    <lineage>
        <taxon>Eukaryota</taxon>
        <taxon>Sar</taxon>
        <taxon>Alveolata</taxon>
        <taxon>Apicomplexa</taxon>
        <taxon>Aconoidasida</taxon>
        <taxon>Haemosporida</taxon>
        <taxon>Plasmodiidae</taxon>
        <taxon>Plasmodium</taxon>
        <taxon>Plasmodium (Laverania)</taxon>
    </lineage>
</organism>
<feature type="compositionally biased region" description="Basic and acidic residues" evidence="6">
    <location>
        <begin position="263"/>
        <end position="272"/>
    </location>
</feature>
<dbReference type="SMART" id="SM00249">
    <property type="entry name" value="PHD"/>
    <property type="match status" value="1"/>
</dbReference>
<proteinExistence type="predicted"/>
<evidence type="ECO:0000259" key="7">
    <source>
        <dbReference type="PROSITE" id="PS50016"/>
    </source>
</evidence>
<dbReference type="InterPro" id="IPR019787">
    <property type="entry name" value="Znf_PHD-finger"/>
</dbReference>
<feature type="domain" description="ELM2" evidence="8">
    <location>
        <begin position="158"/>
        <end position="306"/>
    </location>
</feature>
<dbReference type="GO" id="GO:0008270">
    <property type="term" value="F:zinc ion binding"/>
    <property type="evidence" value="ECO:0007669"/>
    <property type="project" value="UniProtKB-KW"/>
</dbReference>